<keyword evidence="2" id="KW-0812">Transmembrane</keyword>
<dbReference type="Pfam" id="PF00226">
    <property type="entry name" value="DnaJ"/>
    <property type="match status" value="1"/>
</dbReference>
<dbReference type="Proteomes" id="UP000502928">
    <property type="component" value="Chromosome"/>
</dbReference>
<dbReference type="SMART" id="SM00271">
    <property type="entry name" value="DnaJ"/>
    <property type="match status" value="1"/>
</dbReference>
<sequence length="177" mass="20847">MEFKDYYKILEINQTATQEEIKAAFKKQAVKWHPDRNLGTDTTEKMQEINEAYLILKDKEARERYDREYLRYKEFTQKSNSYYQEKTSQDFKQSQSENNQRKEKANEPNYEFDDEILKKWMRNARRQAVDLAKQTIREVGELSVTATKAAGSKMLELFIGYAIGGIIILIVFKACTG</sequence>
<dbReference type="PROSITE" id="PS50076">
    <property type="entry name" value="DNAJ_2"/>
    <property type="match status" value="1"/>
</dbReference>
<organism evidence="4 5">
    <name type="scientific">Flagellimonas oceani</name>
    <dbReference type="NCBI Taxonomy" id="2698672"/>
    <lineage>
        <taxon>Bacteria</taxon>
        <taxon>Pseudomonadati</taxon>
        <taxon>Bacteroidota</taxon>
        <taxon>Flavobacteriia</taxon>
        <taxon>Flavobacteriales</taxon>
        <taxon>Flavobacteriaceae</taxon>
        <taxon>Flagellimonas</taxon>
    </lineage>
</organism>
<dbReference type="EMBL" id="CP049616">
    <property type="protein sequence ID" value="QII46833.1"/>
    <property type="molecule type" value="Genomic_DNA"/>
</dbReference>
<dbReference type="InterPro" id="IPR053025">
    <property type="entry name" value="Mito_ATP_Synthase-Asso"/>
</dbReference>
<dbReference type="Gene3D" id="1.10.287.110">
    <property type="entry name" value="DnaJ domain"/>
    <property type="match status" value="1"/>
</dbReference>
<evidence type="ECO:0000256" key="1">
    <source>
        <dbReference type="SAM" id="MobiDB-lite"/>
    </source>
</evidence>
<dbReference type="CDD" id="cd06257">
    <property type="entry name" value="DnaJ"/>
    <property type="match status" value="1"/>
</dbReference>
<evidence type="ECO:0000256" key="2">
    <source>
        <dbReference type="SAM" id="Phobius"/>
    </source>
</evidence>
<evidence type="ECO:0000313" key="5">
    <source>
        <dbReference type="Proteomes" id="UP000502928"/>
    </source>
</evidence>
<dbReference type="InterPro" id="IPR001623">
    <property type="entry name" value="DnaJ_domain"/>
</dbReference>
<reference evidence="4 5" key="1">
    <citation type="submission" date="2020-02" db="EMBL/GenBank/DDBJ databases">
        <title>Complete genome of Muricauda sp. 501str8.</title>
        <authorList>
            <person name="Dong B."/>
            <person name="Zhu S."/>
            <person name="Yang J."/>
            <person name="Chen J."/>
        </authorList>
    </citation>
    <scope>NUCLEOTIDE SEQUENCE [LARGE SCALE GENOMIC DNA]</scope>
    <source>
        <strain evidence="4 5">501str8</strain>
    </source>
</reference>
<accession>A0A6G7J7I4</accession>
<feature type="compositionally biased region" description="Polar residues" evidence="1">
    <location>
        <begin position="81"/>
        <end position="98"/>
    </location>
</feature>
<protein>
    <submittedName>
        <fullName evidence="4">DnaJ domain-containing protein</fullName>
    </submittedName>
</protein>
<dbReference type="InterPro" id="IPR036869">
    <property type="entry name" value="J_dom_sf"/>
</dbReference>
<name>A0A6G7J7I4_9FLAO</name>
<gene>
    <name evidence="4" type="ORF">GVT53_19825</name>
</gene>
<keyword evidence="2" id="KW-0472">Membrane</keyword>
<keyword evidence="2" id="KW-1133">Transmembrane helix</keyword>
<dbReference type="PRINTS" id="PR00625">
    <property type="entry name" value="JDOMAIN"/>
</dbReference>
<dbReference type="RefSeq" id="WP_166250202.1">
    <property type="nucleotide sequence ID" value="NZ_CP049616.1"/>
</dbReference>
<evidence type="ECO:0000259" key="3">
    <source>
        <dbReference type="PROSITE" id="PS50076"/>
    </source>
</evidence>
<dbReference type="AlphaFoldDB" id="A0A6G7J7I4"/>
<evidence type="ECO:0000313" key="4">
    <source>
        <dbReference type="EMBL" id="QII46833.1"/>
    </source>
</evidence>
<dbReference type="SUPFAM" id="SSF46565">
    <property type="entry name" value="Chaperone J-domain"/>
    <property type="match status" value="1"/>
</dbReference>
<feature type="transmembrane region" description="Helical" evidence="2">
    <location>
        <begin position="154"/>
        <end position="172"/>
    </location>
</feature>
<dbReference type="PANTHER" id="PTHR44873">
    <property type="entry name" value="DNAJ HOMOLOG SUBFAMILY C MEMBER 30, MITOCHONDRIAL"/>
    <property type="match status" value="1"/>
</dbReference>
<proteinExistence type="predicted"/>
<dbReference type="PANTHER" id="PTHR44873:SF1">
    <property type="entry name" value="DNAJ HOMOLOG SUBFAMILY C MEMBER 30, MITOCHONDRIAL"/>
    <property type="match status" value="1"/>
</dbReference>
<dbReference type="KEGG" id="mut:GVT53_19825"/>
<feature type="domain" description="J" evidence="3">
    <location>
        <begin position="5"/>
        <end position="69"/>
    </location>
</feature>
<keyword evidence="5" id="KW-1185">Reference proteome</keyword>
<feature type="region of interest" description="Disordered" evidence="1">
    <location>
        <begin position="81"/>
        <end position="108"/>
    </location>
</feature>